<name>A0A0E0I1F5_ORYNI</name>
<proteinExistence type="predicted"/>
<protein>
    <submittedName>
        <fullName evidence="2">Uncharacterized protein</fullName>
    </submittedName>
</protein>
<dbReference type="EnsemblPlants" id="ONIVA07G14550.1">
    <property type="protein sequence ID" value="ONIVA07G14550.1"/>
    <property type="gene ID" value="ONIVA07G14550"/>
</dbReference>
<evidence type="ECO:0000313" key="2">
    <source>
        <dbReference type="EnsemblPlants" id="ONIVA07G14550.1"/>
    </source>
</evidence>
<reference evidence="2" key="2">
    <citation type="submission" date="2018-04" db="EMBL/GenBank/DDBJ databases">
        <title>OnivRS2 (Oryza nivara Reference Sequence Version 2).</title>
        <authorList>
            <person name="Zhang J."/>
            <person name="Kudrna D."/>
            <person name="Lee S."/>
            <person name="Talag J."/>
            <person name="Rajasekar S."/>
            <person name="Welchert J."/>
            <person name="Hsing Y.-I."/>
            <person name="Wing R.A."/>
        </authorList>
    </citation>
    <scope>NUCLEOTIDE SEQUENCE [LARGE SCALE GENOMIC DNA]</scope>
    <source>
        <strain evidence="2">SL10</strain>
    </source>
</reference>
<evidence type="ECO:0000256" key="1">
    <source>
        <dbReference type="SAM" id="MobiDB-lite"/>
    </source>
</evidence>
<keyword evidence="3" id="KW-1185">Reference proteome</keyword>
<dbReference type="Gramene" id="ONIVA07G14550.1">
    <property type="protein sequence ID" value="ONIVA07G14550.1"/>
    <property type="gene ID" value="ONIVA07G14550"/>
</dbReference>
<sequence length="68" mass="7192">MPIASPASPTATSRSSSISTTTPNTSASSSIPSRIYNIKEALLTVSHDGYFPEMDEFVRDRRAATASG</sequence>
<reference evidence="2" key="1">
    <citation type="submission" date="2015-04" db="UniProtKB">
        <authorList>
            <consortium name="EnsemblPlants"/>
        </authorList>
    </citation>
    <scope>IDENTIFICATION</scope>
    <source>
        <strain evidence="2">SL10</strain>
    </source>
</reference>
<organism evidence="2">
    <name type="scientific">Oryza nivara</name>
    <name type="common">Indian wild rice</name>
    <name type="synonym">Oryza sativa f. spontanea</name>
    <dbReference type="NCBI Taxonomy" id="4536"/>
    <lineage>
        <taxon>Eukaryota</taxon>
        <taxon>Viridiplantae</taxon>
        <taxon>Streptophyta</taxon>
        <taxon>Embryophyta</taxon>
        <taxon>Tracheophyta</taxon>
        <taxon>Spermatophyta</taxon>
        <taxon>Magnoliopsida</taxon>
        <taxon>Liliopsida</taxon>
        <taxon>Poales</taxon>
        <taxon>Poaceae</taxon>
        <taxon>BOP clade</taxon>
        <taxon>Oryzoideae</taxon>
        <taxon>Oryzeae</taxon>
        <taxon>Oryzinae</taxon>
        <taxon>Oryza</taxon>
    </lineage>
</organism>
<dbReference type="HOGENOM" id="CLU_2798353_0_0_1"/>
<accession>A0A0E0I1F5</accession>
<evidence type="ECO:0000313" key="3">
    <source>
        <dbReference type="Proteomes" id="UP000006591"/>
    </source>
</evidence>
<dbReference type="Proteomes" id="UP000006591">
    <property type="component" value="Chromosome 7"/>
</dbReference>
<dbReference type="AlphaFoldDB" id="A0A0E0I1F5"/>
<feature type="region of interest" description="Disordered" evidence="1">
    <location>
        <begin position="1"/>
        <end position="31"/>
    </location>
</feature>